<feature type="coiled-coil region" evidence="1">
    <location>
        <begin position="3"/>
        <end position="118"/>
    </location>
</feature>
<evidence type="ECO:0000256" key="1">
    <source>
        <dbReference type="SAM" id="Coils"/>
    </source>
</evidence>
<dbReference type="EMBL" id="GDID01000211">
    <property type="protein sequence ID" value="JAP96395.1"/>
    <property type="molecule type" value="Transcribed_RNA"/>
</dbReference>
<reference evidence="2" key="1">
    <citation type="submission" date="2015-07" db="EMBL/GenBank/DDBJ databases">
        <title>Adaptation to a free-living lifestyle via gene acquisitions in the diplomonad Trepomonas sp. PC1.</title>
        <authorList>
            <person name="Xu F."/>
            <person name="Jerlstrom-Hultqvist J."/>
            <person name="Kolisko M."/>
            <person name="Simpson A.G.B."/>
            <person name="Roger A.J."/>
            <person name="Svard S.G."/>
            <person name="Andersson J.O."/>
        </authorList>
    </citation>
    <scope>NUCLEOTIDE SEQUENCE</scope>
    <source>
        <strain evidence="2">PC1</strain>
    </source>
</reference>
<dbReference type="AlphaFoldDB" id="A0A146KLI9"/>
<keyword evidence="1" id="KW-0175">Coiled coil</keyword>
<sequence length="337" mass="39360">MTTDILLNQIQSLQNEVKRALDEAAFERSRAKAIENKMADQVLQHEKQILAKQEAAQIQIQSINSQLKTEQTRVKQLEEMLEDLSNFANQKTSLTRRLQITEHELSQKTQELKQQQDHFMAEIARQKASLELKYKDEIKAAYDNGKSAAWNNINVDTRLLKEQNIQLEKSIRLLKAQKIQVNEEPSIDKDIIIELEKRVGLLQQQKQDLQHQISQKQNQQAQFEQATQQTVQKILKQHEEERESFKREVQALEKLIYVKCRELYKLRTISAAILQKRSDVEQVLSSFLHESEKAEENLPKTINEMDQVLNEGVVIKGRMDEQSARSVVTHWMKIIDK</sequence>
<organism evidence="2">
    <name type="scientific">Trepomonas sp. PC1</name>
    <dbReference type="NCBI Taxonomy" id="1076344"/>
    <lineage>
        <taxon>Eukaryota</taxon>
        <taxon>Metamonada</taxon>
        <taxon>Diplomonadida</taxon>
        <taxon>Hexamitidae</taxon>
        <taxon>Hexamitinae</taxon>
        <taxon>Trepomonas</taxon>
    </lineage>
</organism>
<name>A0A146KLI9_9EUKA</name>
<accession>A0A146KLI9</accession>
<gene>
    <name evidence="2" type="ORF">TPC1_10286</name>
</gene>
<feature type="non-terminal residue" evidence="2">
    <location>
        <position position="337"/>
    </location>
</feature>
<feature type="coiled-coil region" evidence="1">
    <location>
        <begin position="164"/>
        <end position="255"/>
    </location>
</feature>
<proteinExistence type="predicted"/>
<protein>
    <submittedName>
        <fullName evidence="2">Uncharacterized protein</fullName>
    </submittedName>
</protein>
<evidence type="ECO:0000313" key="2">
    <source>
        <dbReference type="EMBL" id="JAP96395.1"/>
    </source>
</evidence>